<protein>
    <submittedName>
        <fullName evidence="6">Glycosyl transferase, family 2</fullName>
    </submittedName>
</protein>
<evidence type="ECO:0000256" key="1">
    <source>
        <dbReference type="ARBA" id="ARBA00006739"/>
    </source>
</evidence>
<evidence type="ECO:0000259" key="5">
    <source>
        <dbReference type="Pfam" id="PF00535"/>
    </source>
</evidence>
<keyword evidence="4" id="KW-0472">Membrane</keyword>
<keyword evidence="4" id="KW-1133">Transmembrane helix</keyword>
<dbReference type="HOGENOM" id="CLU_023845_4_1_4"/>
<dbReference type="STRING" id="265072.Mfla_2016"/>
<gene>
    <name evidence="6" type="ordered locus">Mfla_2016</name>
</gene>
<dbReference type="Gene3D" id="3.90.550.10">
    <property type="entry name" value="Spore Coat Polysaccharide Biosynthesis Protein SpsA, Chain A"/>
    <property type="match status" value="1"/>
</dbReference>
<dbReference type="PANTHER" id="PTHR43179">
    <property type="entry name" value="RHAMNOSYLTRANSFERASE WBBL"/>
    <property type="match status" value="1"/>
</dbReference>
<name>Q1GZQ4_METFK</name>
<dbReference type="Pfam" id="PF00535">
    <property type="entry name" value="Glycos_transf_2"/>
    <property type="match status" value="1"/>
</dbReference>
<organism evidence="6 7">
    <name type="scientific">Methylobacillus flagellatus (strain ATCC 51484 / DSM 6875 / VKM B-1610 / KT)</name>
    <dbReference type="NCBI Taxonomy" id="265072"/>
    <lineage>
        <taxon>Bacteria</taxon>
        <taxon>Pseudomonadati</taxon>
        <taxon>Pseudomonadota</taxon>
        <taxon>Betaproteobacteria</taxon>
        <taxon>Nitrosomonadales</taxon>
        <taxon>Methylophilaceae</taxon>
        <taxon>Methylobacillus</taxon>
    </lineage>
</organism>
<dbReference type="PANTHER" id="PTHR43179:SF12">
    <property type="entry name" value="GALACTOFURANOSYLTRANSFERASE GLFT2"/>
    <property type="match status" value="1"/>
</dbReference>
<dbReference type="KEGG" id="mfa:Mfla_2016"/>
<evidence type="ECO:0000313" key="6">
    <source>
        <dbReference type="EMBL" id="ABE50283.1"/>
    </source>
</evidence>
<keyword evidence="7" id="KW-1185">Reference proteome</keyword>
<evidence type="ECO:0000256" key="2">
    <source>
        <dbReference type="ARBA" id="ARBA00022676"/>
    </source>
</evidence>
<dbReference type="AlphaFoldDB" id="Q1GZQ4"/>
<dbReference type="SUPFAM" id="SSF53448">
    <property type="entry name" value="Nucleotide-diphospho-sugar transferases"/>
    <property type="match status" value="1"/>
</dbReference>
<accession>Q1GZQ4</accession>
<dbReference type="CAZy" id="GT2">
    <property type="family name" value="Glycosyltransferase Family 2"/>
</dbReference>
<dbReference type="EMBL" id="CP000284">
    <property type="protein sequence ID" value="ABE50283.1"/>
    <property type="molecule type" value="Genomic_DNA"/>
</dbReference>
<keyword evidence="4" id="KW-0812">Transmembrane</keyword>
<comment type="similarity">
    <text evidence="1">Belongs to the glycosyltransferase 2 family.</text>
</comment>
<dbReference type="InterPro" id="IPR029044">
    <property type="entry name" value="Nucleotide-diphossugar_trans"/>
</dbReference>
<sequence length="322" mass="36663">MMTDFSSKKKLDLSVAIVFVNYNTSDQIISCIYSLREERYSKIIVVDNASPDDCPECIVEEFPDVVLIKSEKNLGFGEGCNIGKDWVIVNTDCEYIFFLNPDTLVEPGLLQLLHDGFFSPEVGLVTPRITMMGDGLDILWYGGGYMNWLTGSARVPGCGLSAVSKIALEDRFVEFASGCAFMIRRSVLEECGGFDPRYFMYEEDVELSLRVISYGYKIYYMPKAVVRHLAQGSQGKEVEAVGMFKGRNPKLPFFVYQTAKNRFLTVFTHGTVLKKGLFLIGFMLWVFRNSFEWVRYKRLDAYNALFLGIKDFVKYTYVSGKK</sequence>
<feature type="domain" description="Glycosyltransferase 2-like" evidence="5">
    <location>
        <begin position="17"/>
        <end position="191"/>
    </location>
</feature>
<evidence type="ECO:0000256" key="4">
    <source>
        <dbReference type="SAM" id="Phobius"/>
    </source>
</evidence>
<dbReference type="Proteomes" id="UP000002440">
    <property type="component" value="Chromosome"/>
</dbReference>
<keyword evidence="2" id="KW-0328">Glycosyltransferase</keyword>
<dbReference type="InterPro" id="IPR001173">
    <property type="entry name" value="Glyco_trans_2-like"/>
</dbReference>
<keyword evidence="3 6" id="KW-0808">Transferase</keyword>
<reference evidence="6 7" key="1">
    <citation type="submission" date="2006-03" db="EMBL/GenBank/DDBJ databases">
        <title>Complete sequence of Methylobacillus flagellatus KT.</title>
        <authorList>
            <consortium name="US DOE Joint Genome Institute"/>
            <person name="Copeland A."/>
            <person name="Lucas S."/>
            <person name="Lapidus A."/>
            <person name="Barry K."/>
            <person name="Detter J.C."/>
            <person name="Glavina del Rio T."/>
            <person name="Hammon N."/>
            <person name="Israni S."/>
            <person name="Dalin E."/>
            <person name="Tice H."/>
            <person name="Pitluck S."/>
            <person name="Brettin T."/>
            <person name="Bruce D."/>
            <person name="Han C."/>
            <person name="Tapia R."/>
            <person name="Saunders E."/>
            <person name="Gilna P."/>
            <person name="Schmutz J."/>
            <person name="Larimer F."/>
            <person name="Land M."/>
            <person name="Kyrpides N."/>
            <person name="Anderson I."/>
            <person name="Richardson P."/>
        </authorList>
    </citation>
    <scope>NUCLEOTIDE SEQUENCE [LARGE SCALE GENOMIC DNA]</scope>
    <source>
        <strain evidence="7">KT / ATCC 51484 / DSM 6875</strain>
    </source>
</reference>
<dbReference type="GO" id="GO:0016757">
    <property type="term" value="F:glycosyltransferase activity"/>
    <property type="evidence" value="ECO:0007669"/>
    <property type="project" value="UniProtKB-KW"/>
</dbReference>
<dbReference type="eggNOG" id="COG1216">
    <property type="taxonomic scope" value="Bacteria"/>
</dbReference>
<evidence type="ECO:0000313" key="7">
    <source>
        <dbReference type="Proteomes" id="UP000002440"/>
    </source>
</evidence>
<dbReference type="CDD" id="cd04186">
    <property type="entry name" value="GT_2_like_c"/>
    <property type="match status" value="1"/>
</dbReference>
<proteinExistence type="inferred from homology"/>
<feature type="transmembrane region" description="Helical" evidence="4">
    <location>
        <begin position="263"/>
        <end position="287"/>
    </location>
</feature>
<evidence type="ECO:0000256" key="3">
    <source>
        <dbReference type="ARBA" id="ARBA00022679"/>
    </source>
</evidence>